<accession>A0A2V1D1G3</accession>
<dbReference type="EMBL" id="KZ805894">
    <property type="protein sequence ID" value="PVH91323.1"/>
    <property type="molecule type" value="Genomic_DNA"/>
</dbReference>
<dbReference type="STRING" id="97972.A0A2V1D1G3"/>
<dbReference type="GO" id="GO:0005506">
    <property type="term" value="F:iron ion binding"/>
    <property type="evidence" value="ECO:0007669"/>
    <property type="project" value="InterPro"/>
</dbReference>
<dbReference type="SUPFAM" id="SSF48264">
    <property type="entry name" value="Cytochrome P450"/>
    <property type="match status" value="1"/>
</dbReference>
<evidence type="ECO:0000313" key="1">
    <source>
        <dbReference type="EMBL" id="PVH91323.1"/>
    </source>
</evidence>
<reference evidence="1 2" key="1">
    <citation type="journal article" date="2018" name="Sci. Rep.">
        <title>Comparative genomics provides insights into the lifestyle and reveals functional heterogeneity of dark septate endophytic fungi.</title>
        <authorList>
            <person name="Knapp D.G."/>
            <person name="Nemeth J.B."/>
            <person name="Barry K."/>
            <person name="Hainaut M."/>
            <person name="Henrissat B."/>
            <person name="Johnson J."/>
            <person name="Kuo A."/>
            <person name="Lim J.H.P."/>
            <person name="Lipzen A."/>
            <person name="Nolan M."/>
            <person name="Ohm R.A."/>
            <person name="Tamas L."/>
            <person name="Grigoriev I.V."/>
            <person name="Spatafora J.W."/>
            <person name="Nagy L.G."/>
            <person name="Kovacs G.M."/>
        </authorList>
    </citation>
    <scope>NUCLEOTIDE SEQUENCE [LARGE SCALE GENOMIC DNA]</scope>
    <source>
        <strain evidence="1 2">DSE2036</strain>
    </source>
</reference>
<dbReference type="Gene3D" id="1.10.630.10">
    <property type="entry name" value="Cytochrome P450"/>
    <property type="match status" value="1"/>
</dbReference>
<feature type="non-terminal residue" evidence="1">
    <location>
        <position position="1"/>
    </location>
</feature>
<name>A0A2V1D1G3_9PLEO</name>
<dbReference type="GO" id="GO:0016705">
    <property type="term" value="F:oxidoreductase activity, acting on paired donors, with incorporation or reduction of molecular oxygen"/>
    <property type="evidence" value="ECO:0007669"/>
    <property type="project" value="InterPro"/>
</dbReference>
<dbReference type="Proteomes" id="UP000244855">
    <property type="component" value="Unassembled WGS sequence"/>
</dbReference>
<sequence length="127" mass="14112">VDSPKAVIQDGTIITPAAGTSIVVNFNTAGLDPTVFPDPLEVKLDRPDELYIHYGYGAHSCLGWKIVEIAMAVQLRAFGRLKNLRRAAGPAGQLKNTTVHGAFKMFMTEDWSQWTPFPSTWRLYYNA</sequence>
<gene>
    <name evidence="1" type="ORF">DM02DRAFT_349470</name>
</gene>
<dbReference type="GO" id="GO:0004497">
    <property type="term" value="F:monooxygenase activity"/>
    <property type="evidence" value="ECO:0007669"/>
    <property type="project" value="InterPro"/>
</dbReference>
<dbReference type="GO" id="GO:0020037">
    <property type="term" value="F:heme binding"/>
    <property type="evidence" value="ECO:0007669"/>
    <property type="project" value="InterPro"/>
</dbReference>
<protein>
    <recommendedName>
        <fullName evidence="3">Cytochrome P450</fullName>
    </recommendedName>
</protein>
<proteinExistence type="predicted"/>
<keyword evidence="2" id="KW-1185">Reference proteome</keyword>
<dbReference type="InterPro" id="IPR036396">
    <property type="entry name" value="Cyt_P450_sf"/>
</dbReference>
<organism evidence="1 2">
    <name type="scientific">Periconia macrospinosa</name>
    <dbReference type="NCBI Taxonomy" id="97972"/>
    <lineage>
        <taxon>Eukaryota</taxon>
        <taxon>Fungi</taxon>
        <taxon>Dikarya</taxon>
        <taxon>Ascomycota</taxon>
        <taxon>Pezizomycotina</taxon>
        <taxon>Dothideomycetes</taxon>
        <taxon>Pleosporomycetidae</taxon>
        <taxon>Pleosporales</taxon>
        <taxon>Massarineae</taxon>
        <taxon>Periconiaceae</taxon>
        <taxon>Periconia</taxon>
    </lineage>
</organism>
<dbReference type="AlphaFoldDB" id="A0A2V1D1G3"/>
<dbReference type="OrthoDB" id="823504at2759"/>
<evidence type="ECO:0000313" key="2">
    <source>
        <dbReference type="Proteomes" id="UP000244855"/>
    </source>
</evidence>
<evidence type="ECO:0008006" key="3">
    <source>
        <dbReference type="Google" id="ProtNLM"/>
    </source>
</evidence>